<dbReference type="Pfam" id="PF00015">
    <property type="entry name" value="MCPsignal"/>
    <property type="match status" value="1"/>
</dbReference>
<dbReference type="GO" id="GO:0006935">
    <property type="term" value="P:chemotaxis"/>
    <property type="evidence" value="ECO:0007669"/>
    <property type="project" value="InterPro"/>
</dbReference>
<feature type="transmembrane region" description="Helical" evidence="6">
    <location>
        <begin position="167"/>
        <end position="187"/>
    </location>
</feature>
<keyword evidence="6" id="KW-0812">Transmembrane</keyword>
<gene>
    <name evidence="9" type="ORF">BSTAB16_6610</name>
</gene>
<dbReference type="Gene3D" id="1.10.287.950">
    <property type="entry name" value="Methyl-accepting chemotaxis protein"/>
    <property type="match status" value="1"/>
</dbReference>
<accession>A0AAJ5NJZ5</accession>
<evidence type="ECO:0000259" key="7">
    <source>
        <dbReference type="PROSITE" id="PS50111"/>
    </source>
</evidence>
<dbReference type="GeneID" id="83662008"/>
<dbReference type="PANTHER" id="PTHR43531">
    <property type="entry name" value="PROTEIN ICFG"/>
    <property type="match status" value="1"/>
</dbReference>
<sequence length="548" mass="58417">MPQFTLRQKFLFGIVAVLTVSLLVMLGGRFLGKAARFHHLERDHLNVVMQIELAMQRASSGDTAPAVGKDLLLKPIEHGQWLAAQVDVELFKVEQGLFRLLGFNDVIDLPRKGIDDLERMKKIIELEPGSTVSPALVERLRPDMAVVQENADRFAPLVAEAVGFIKALVFSINLLGGLVLLASFWAIRKAVLGPLEEALRLAGQIAQGDLTGQIVTRSNDEVGQLITALADMQGSLSSMVAHVRQNAESLEAASSEIAQGNHDLSARTESQASSLEETAASMEELGSTVRQNADNARHANQLAQSASTVAVQGGEAVAQVVNTMTGINESSRKIADIISVIDGIAFQTNILALNAAVEAARAGEHGRGFAVVATEVRSLAQRSAEAAKEIKTLINDSVGRVEQGSALVDQAGTTMREVVDSIRRVTDIMGEISAASTEQSQGVAQVGEAVTNMDQATQQNAALVEQMAAAASRLKGQSEELVQTVAVFKLADDGSSDPAAYAQDQSHGRTAPHRLADHRHPDPQPWPTAAVNMGLLEAYASEKSSTNN</sequence>
<feature type="compositionally biased region" description="Polar residues" evidence="5">
    <location>
        <begin position="267"/>
        <end position="276"/>
    </location>
</feature>
<dbReference type="FunFam" id="1.10.287.950:FF:000001">
    <property type="entry name" value="Methyl-accepting chemotaxis sensory transducer"/>
    <property type="match status" value="1"/>
</dbReference>
<organism evidence="9 10">
    <name type="scientific">Burkholderia stabilis</name>
    <dbReference type="NCBI Taxonomy" id="95485"/>
    <lineage>
        <taxon>Bacteria</taxon>
        <taxon>Pseudomonadati</taxon>
        <taxon>Pseudomonadota</taxon>
        <taxon>Betaproteobacteria</taxon>
        <taxon>Burkholderiales</taxon>
        <taxon>Burkholderiaceae</taxon>
        <taxon>Burkholderia</taxon>
        <taxon>Burkholderia cepacia complex</taxon>
    </lineage>
</organism>
<feature type="domain" description="HAMP" evidence="8">
    <location>
        <begin position="189"/>
        <end position="241"/>
    </location>
</feature>
<dbReference type="InterPro" id="IPR003660">
    <property type="entry name" value="HAMP_dom"/>
</dbReference>
<evidence type="ECO:0000256" key="4">
    <source>
        <dbReference type="PROSITE-ProRule" id="PRU00284"/>
    </source>
</evidence>
<dbReference type="SMART" id="SM00304">
    <property type="entry name" value="HAMP"/>
    <property type="match status" value="1"/>
</dbReference>
<dbReference type="PROSITE" id="PS50885">
    <property type="entry name" value="HAMP"/>
    <property type="match status" value="1"/>
</dbReference>
<keyword evidence="10" id="KW-1185">Reference proteome</keyword>
<dbReference type="GO" id="GO:0007165">
    <property type="term" value="P:signal transduction"/>
    <property type="evidence" value="ECO:0007669"/>
    <property type="project" value="UniProtKB-KW"/>
</dbReference>
<dbReference type="PROSITE" id="PS50111">
    <property type="entry name" value="CHEMOTAXIS_TRANSDUC_2"/>
    <property type="match status" value="1"/>
</dbReference>
<dbReference type="GO" id="GO:0005886">
    <property type="term" value="C:plasma membrane"/>
    <property type="evidence" value="ECO:0007669"/>
    <property type="project" value="TreeGrafter"/>
</dbReference>
<keyword evidence="4" id="KW-0807">Transducer</keyword>
<dbReference type="SMART" id="SM00283">
    <property type="entry name" value="MA"/>
    <property type="match status" value="1"/>
</dbReference>
<evidence type="ECO:0000313" key="9">
    <source>
        <dbReference type="EMBL" id="VBB16406.1"/>
    </source>
</evidence>
<feature type="region of interest" description="Disordered" evidence="5">
    <location>
        <begin position="494"/>
        <end position="527"/>
    </location>
</feature>
<comment type="subcellular location">
    <subcellularLocation>
        <location evidence="1">Membrane</location>
    </subcellularLocation>
</comment>
<dbReference type="InterPro" id="IPR051310">
    <property type="entry name" value="MCP_chemotaxis"/>
</dbReference>
<evidence type="ECO:0000256" key="3">
    <source>
        <dbReference type="ARBA" id="ARBA00029447"/>
    </source>
</evidence>
<dbReference type="PRINTS" id="PR00260">
    <property type="entry name" value="CHEMTRNSDUCR"/>
</dbReference>
<proteinExistence type="inferred from homology"/>
<evidence type="ECO:0000259" key="8">
    <source>
        <dbReference type="PROSITE" id="PS50885"/>
    </source>
</evidence>
<evidence type="ECO:0000256" key="1">
    <source>
        <dbReference type="ARBA" id="ARBA00004370"/>
    </source>
</evidence>
<evidence type="ECO:0000256" key="5">
    <source>
        <dbReference type="SAM" id="MobiDB-lite"/>
    </source>
</evidence>
<dbReference type="RefSeq" id="WP_080746175.1">
    <property type="nucleotide sequence ID" value="NZ_LR025744.1"/>
</dbReference>
<dbReference type="InterPro" id="IPR004089">
    <property type="entry name" value="MCPsignal_dom"/>
</dbReference>
<dbReference type="GO" id="GO:0004888">
    <property type="term" value="F:transmembrane signaling receptor activity"/>
    <property type="evidence" value="ECO:0007669"/>
    <property type="project" value="InterPro"/>
</dbReference>
<keyword evidence="6" id="KW-0472">Membrane</keyword>
<name>A0AAJ5NJZ5_9BURK</name>
<dbReference type="CDD" id="cd11386">
    <property type="entry name" value="MCP_signal"/>
    <property type="match status" value="1"/>
</dbReference>
<feature type="transmembrane region" description="Helical" evidence="6">
    <location>
        <begin position="12"/>
        <end position="32"/>
    </location>
</feature>
<evidence type="ECO:0000256" key="6">
    <source>
        <dbReference type="SAM" id="Phobius"/>
    </source>
</evidence>
<evidence type="ECO:0000313" key="10">
    <source>
        <dbReference type="Proteomes" id="UP000268684"/>
    </source>
</evidence>
<dbReference type="PANTHER" id="PTHR43531:SF14">
    <property type="entry name" value="METHYL-ACCEPTING CHEMOTAXIS PROTEIN I-RELATED"/>
    <property type="match status" value="1"/>
</dbReference>
<dbReference type="Pfam" id="PF00672">
    <property type="entry name" value="HAMP"/>
    <property type="match status" value="1"/>
</dbReference>
<protein>
    <submittedName>
        <fullName evidence="9">Methyl-accepting chemotaxis protein (MCP) signaling domain protein</fullName>
    </submittedName>
</protein>
<evidence type="ECO:0000256" key="2">
    <source>
        <dbReference type="ARBA" id="ARBA00022481"/>
    </source>
</evidence>
<dbReference type="CDD" id="cd06225">
    <property type="entry name" value="HAMP"/>
    <property type="match status" value="1"/>
</dbReference>
<comment type="similarity">
    <text evidence="3">Belongs to the methyl-accepting chemotaxis (MCP) protein family.</text>
</comment>
<reference evidence="9 10" key="1">
    <citation type="submission" date="2017-11" db="EMBL/GenBank/DDBJ databases">
        <authorList>
            <person name="Seth-Smith MB H."/>
        </authorList>
    </citation>
    <scope>NUCLEOTIDE SEQUENCE [LARGE SCALE GENOMIC DNA]</scope>
    <source>
        <strain evidence="9">E</strain>
    </source>
</reference>
<dbReference type="SUPFAM" id="SSF58104">
    <property type="entry name" value="Methyl-accepting chemotaxis protein (MCP) signaling domain"/>
    <property type="match status" value="1"/>
</dbReference>
<dbReference type="InterPro" id="IPR004090">
    <property type="entry name" value="Chemotax_Me-accpt_rcpt"/>
</dbReference>
<feature type="region of interest" description="Disordered" evidence="5">
    <location>
        <begin position="258"/>
        <end position="278"/>
    </location>
</feature>
<dbReference type="AlphaFoldDB" id="A0AAJ5NJZ5"/>
<dbReference type="Proteomes" id="UP000268684">
    <property type="component" value="Chromosome III"/>
</dbReference>
<feature type="domain" description="Methyl-accepting transducer" evidence="7">
    <location>
        <begin position="246"/>
        <end position="475"/>
    </location>
</feature>
<keyword evidence="6" id="KW-1133">Transmembrane helix</keyword>
<dbReference type="EMBL" id="LR025744">
    <property type="protein sequence ID" value="VBB16406.1"/>
    <property type="molecule type" value="Genomic_DNA"/>
</dbReference>
<keyword evidence="2" id="KW-0488">Methylation</keyword>